<dbReference type="PANTHER" id="PTHR21152:SF24">
    <property type="entry name" value="ALANINE--GLYOXYLATE AMINOTRANSFERASE 1"/>
    <property type="match status" value="1"/>
</dbReference>
<dbReference type="PANTHER" id="PTHR21152">
    <property type="entry name" value="AMINOTRANSFERASE CLASS V"/>
    <property type="match status" value="1"/>
</dbReference>
<reference evidence="9" key="1">
    <citation type="submission" date="2024-03" db="EMBL/GenBank/DDBJ databases">
        <title>Complete genome sequence of Sulfurisphaera javensis strain KD-1.</title>
        <authorList>
            <person name="Sakai H."/>
            <person name="Nur N."/>
            <person name="Suwanto A."/>
            <person name="Kurosawa N."/>
        </authorList>
    </citation>
    <scope>NUCLEOTIDE SEQUENCE</scope>
    <source>
        <strain evidence="9">KD-1</strain>
    </source>
</reference>
<dbReference type="EMBL" id="AP031322">
    <property type="protein sequence ID" value="BFH73674.1"/>
    <property type="molecule type" value="Genomic_DNA"/>
</dbReference>
<dbReference type="GO" id="GO:0004760">
    <property type="term" value="F:L-serine-pyruvate transaminase activity"/>
    <property type="evidence" value="ECO:0007669"/>
    <property type="project" value="TreeGrafter"/>
</dbReference>
<protein>
    <submittedName>
        <fullName evidence="9">Alanine--glyoxylate aminotransferase family protein</fullName>
    </submittedName>
</protein>
<comment type="similarity">
    <text evidence="2 6">Belongs to the class-V pyridoxal-phosphate-dependent aminotransferase family.</text>
</comment>
<dbReference type="InterPro" id="IPR024169">
    <property type="entry name" value="SP_NH2Trfase/AEP_transaminase"/>
</dbReference>
<evidence type="ECO:0000256" key="3">
    <source>
        <dbReference type="ARBA" id="ARBA00022576"/>
    </source>
</evidence>
<dbReference type="InterPro" id="IPR015422">
    <property type="entry name" value="PyrdxlP-dep_Trfase_small"/>
</dbReference>
<comment type="cofactor">
    <cofactor evidence="1 7">
        <name>pyridoxal 5'-phosphate</name>
        <dbReference type="ChEBI" id="CHEBI:597326"/>
    </cofactor>
</comment>
<keyword evidence="3 9" id="KW-0032">Aminotransferase</keyword>
<dbReference type="Gene3D" id="3.90.1150.10">
    <property type="entry name" value="Aspartate Aminotransferase, domain 1"/>
    <property type="match status" value="1"/>
</dbReference>
<evidence type="ECO:0000256" key="7">
    <source>
        <dbReference type="RuleBase" id="RU004504"/>
    </source>
</evidence>
<dbReference type="InterPro" id="IPR020578">
    <property type="entry name" value="Aminotrans_V_PyrdxlP_BS"/>
</dbReference>
<dbReference type="Pfam" id="PF00266">
    <property type="entry name" value="Aminotran_5"/>
    <property type="match status" value="1"/>
</dbReference>
<evidence type="ECO:0000256" key="1">
    <source>
        <dbReference type="ARBA" id="ARBA00001933"/>
    </source>
</evidence>
<feature type="domain" description="Aminotransferase class V" evidence="8">
    <location>
        <begin position="33"/>
        <end position="337"/>
    </location>
</feature>
<dbReference type="GO" id="GO:0019265">
    <property type="term" value="P:glycine biosynthetic process, by transamination of glyoxylate"/>
    <property type="evidence" value="ECO:0007669"/>
    <property type="project" value="TreeGrafter"/>
</dbReference>
<dbReference type="AlphaFoldDB" id="A0AAT9GS74"/>
<evidence type="ECO:0000256" key="5">
    <source>
        <dbReference type="ARBA" id="ARBA00022898"/>
    </source>
</evidence>
<dbReference type="SUPFAM" id="SSF53383">
    <property type="entry name" value="PLP-dependent transferases"/>
    <property type="match status" value="1"/>
</dbReference>
<dbReference type="PROSITE" id="PS00595">
    <property type="entry name" value="AA_TRANSFER_CLASS_5"/>
    <property type="match status" value="1"/>
</dbReference>
<organism evidence="9">
    <name type="scientific">Sulfurisphaera javensis</name>
    <dbReference type="NCBI Taxonomy" id="2049879"/>
    <lineage>
        <taxon>Archaea</taxon>
        <taxon>Thermoproteota</taxon>
        <taxon>Thermoprotei</taxon>
        <taxon>Sulfolobales</taxon>
        <taxon>Sulfolobaceae</taxon>
        <taxon>Sulfurisphaera</taxon>
    </lineage>
</organism>
<proteinExistence type="inferred from homology"/>
<gene>
    <name evidence="9" type="ORF">SJAV_16180</name>
</gene>
<evidence type="ECO:0000256" key="6">
    <source>
        <dbReference type="RuleBase" id="RU004075"/>
    </source>
</evidence>
<dbReference type="InterPro" id="IPR000192">
    <property type="entry name" value="Aminotrans_V_dom"/>
</dbReference>
<evidence type="ECO:0000313" key="9">
    <source>
        <dbReference type="EMBL" id="BFH73674.1"/>
    </source>
</evidence>
<dbReference type="RefSeq" id="WP_369609250.1">
    <property type="nucleotide sequence ID" value="NZ_AP031322.1"/>
</dbReference>
<dbReference type="PIRSF" id="PIRSF000524">
    <property type="entry name" value="SPT"/>
    <property type="match status" value="1"/>
</dbReference>
<dbReference type="GeneID" id="92354574"/>
<dbReference type="KEGG" id="sjv:SJAV_16180"/>
<dbReference type="Gene3D" id="3.40.640.10">
    <property type="entry name" value="Type I PLP-dependent aspartate aminotransferase-like (Major domain)"/>
    <property type="match status" value="1"/>
</dbReference>
<dbReference type="InterPro" id="IPR015421">
    <property type="entry name" value="PyrdxlP-dep_Trfase_major"/>
</dbReference>
<evidence type="ECO:0000256" key="4">
    <source>
        <dbReference type="ARBA" id="ARBA00022679"/>
    </source>
</evidence>
<sequence length="389" mass="42988">MIQKEKRILMHVGPVNILDRILYAGLKNNVGFTSPEFVQAFQFSLKKIRELFQVDKTYQPFIIPGGGTSAMESVTSLLKEGEKVLVVTNGVFGDRWINIFKKYPVQVNVLKAEPGYYVEPETVEKEVKREKYKLVTFTHVETSTGVRQPIRESVKAVRDYVDLVVVDGVSSVGAEEVKAKDWNVDVYLTASQKAIGVPPGMGLLVLSSNAIEKLKEEKSVAGYYLDLRNWLPVMTNMEDGKASYFSTPPVHTILMLAEALKIIIDEEGLDNRIKRHEKIAGAIRAGVEGMGLDIVARKPEAYSNTVTGVLVKKVNAGNVLSEVISEGIELAPGVHPALQGKYFRIGHMGWVTENDAISTIASIERALKRLGEDIKLGEGVKATQLYLAK</sequence>
<keyword evidence="4" id="KW-0808">Transferase</keyword>
<dbReference type="GO" id="GO:0008453">
    <property type="term" value="F:alanine-glyoxylate transaminase activity"/>
    <property type="evidence" value="ECO:0007669"/>
    <property type="project" value="TreeGrafter"/>
</dbReference>
<evidence type="ECO:0000256" key="2">
    <source>
        <dbReference type="ARBA" id="ARBA00009236"/>
    </source>
</evidence>
<dbReference type="InterPro" id="IPR015424">
    <property type="entry name" value="PyrdxlP-dep_Trfase"/>
</dbReference>
<keyword evidence="5" id="KW-0663">Pyridoxal phosphate</keyword>
<accession>A0AAT9GS74</accession>
<evidence type="ECO:0000259" key="8">
    <source>
        <dbReference type="Pfam" id="PF00266"/>
    </source>
</evidence>
<name>A0AAT9GS74_9CREN</name>